<gene>
    <name evidence="4" type="ORF">AK812_SmicGene6149</name>
</gene>
<dbReference type="InterPro" id="IPR003131">
    <property type="entry name" value="T1-type_BTB"/>
</dbReference>
<sequence>MYRKNIGLMIMMMLHGMKALLVKIRMKKDGTPGLICQGSQSEDQIVSDEETAVALNAVEECDFEDFPDATAEAIQLQCAAYVVMGKVCGKVEKQKRTFEKKDPTRCAHVNTSKLGSNRATAKTFCKHCGHVIDEMPQKEAQRSRQTAQEIESAISASLDLISNIARNVTDEVTLDAMQTMTLVEEFKLQVEDCVVSQTADGTSEPTVTPKELHEILNDLLEEVMVSQEAASSVRSWPCEPSLAAPSRAADSGSHDRRPRTARDRAANMAVKPDPLPSTVPLVLEEVDILEHEDVFGVLDDGANSVSLSIAEETEGDIGKGVLVVICLAYKAFRNAIWYTVDAVKRAAASDLVIMFVCSQSRHRSVTEAFLVHQALSEMFNSTLTHCGPYNGSWAEMRGPCQGRGATCTHSTEQAELDAVDLIEATGKGRWSQVETLTRQEKVKVGDPSGDESTGSQAEICRGLAGECSFILVAQFLYSWSREKRAYMASRVMSRAQCTSFTKEVKALGELDCFAAMVAGLETQRENPESPIRVPNSGMLIHDNSTVNIPGMSEHSSKDFKWNRFTHEVNEFRPGIVLYKTSDPDLNMCINLFCEADTSNVNVCILTPMGKLSADAIGVEVAETAGDANLACVGPSWFEGSGYTPKAFCDSNTRGFYDAAVSIGEEAYLNAMSAACVGSTGLDTDVEGGVDEVEELEVPEAGDVDAESREEALQSVIQEVIAVKNMTMNVSGFSPSQWVLGRNPREPGTLTDEQAWNDIGAMEGKFSGADAFALRQKSRLEAKKAIVKLDTSRRIQKALAKNAAPIKEQYKTGDYVVYRRAQASFGRGGIVTEGPKGKRGLKDEDGDVMFGEQKGRRSSDVVYDEWGLVPEASGLTNLTWNELRCDSPTADAEVHCLIASYAASRRLKLRCGDITSAYFQASPLERVLIMRQPTGGLPDVPEEAMLLCRLPIYGTVDAGRGFYNRLSSEAKGEGLTMSRIAPGLYYLLGSDGLPAIVLATHVDDLLRCATPEGTETMERILAKFDVGKIEDTDFRFCGRRFRQAEDFSVRIDTEDNTWQIRKINIPAGRKATDHATEAEVMWTDTATQAQTYKNCPLDAVIKVLQEEAQDYTMPRVVSLAGERKARFSLDALSGGFRGTGGATSLKEELVERVPVLCDSGSFREVRRIFREDCGGCKALKPELTHAGFIDASTGLLTTGTKPFNLFARIAAGEMEQPGMAAEQAALQDFSSSVCICRNKPENDAHWDSEAAEWVGKASMSARHRFLTTKDLRWTFFNALTLGMSDEDGDPDRPDPTSLMESIELLETLKAAALAYVTNMQGWSDKIGLYFHVFGHNSVNSLHLHVVDMSSVGPTFHKMSYKNCPINAVLKVLREELATVQAAERPKLQPKAAAVEESPQAQDAVQELNVAGEVVAVSVATLRRSPPKSFLRALVDGVDNPMLVRDSRGRIFLDFPPDAFKRILNHLRMQHLRPHSTLWCADEETRRLAKSLGFAARCMPNYYLLCATLGERGPFDLVVAADCVMALPPCGPMWRAMGATACPPDALLAGRQDDPAQGASNWGSYVPSYDQQQAFVDDSLTPYRATSNGVNMPTVMTEMSPSPSTDTNDPSSGRVAFFVMVSHSFGLVAAVYNYNRRSAAITDVLRRLFKVGKLMFGASQKWGKIGRAFLTGLVLFTDGSAPSSSPDGPDDPKVEMIGGVLFACKLPFIFVDSEPAGAALIKAQRAVAPAAPITMSKEVSGQPVVPYPERMTYLRWLEWRKETSSRPVRRRDGRSTSTAEEVALWRSVMDFLYDVKEDDEQEVQPRLRPFSGL</sequence>
<dbReference type="Proteomes" id="UP000186817">
    <property type="component" value="Unassembled WGS sequence"/>
</dbReference>
<dbReference type="OrthoDB" id="427091at2759"/>
<protein>
    <recommendedName>
        <fullName evidence="3">Potassium channel tetramerisation-type BTB domain-containing protein</fullName>
    </recommendedName>
</protein>
<keyword evidence="5" id="KW-1185">Reference proteome</keyword>
<dbReference type="InterPro" id="IPR011333">
    <property type="entry name" value="SKP1/BTB/POZ_sf"/>
</dbReference>
<evidence type="ECO:0000256" key="2">
    <source>
        <dbReference type="SAM" id="SignalP"/>
    </source>
</evidence>
<dbReference type="SUPFAM" id="SSF54695">
    <property type="entry name" value="POZ domain"/>
    <property type="match status" value="1"/>
</dbReference>
<organism evidence="4 5">
    <name type="scientific">Symbiodinium microadriaticum</name>
    <name type="common">Dinoflagellate</name>
    <name type="synonym">Zooxanthella microadriatica</name>
    <dbReference type="NCBI Taxonomy" id="2951"/>
    <lineage>
        <taxon>Eukaryota</taxon>
        <taxon>Sar</taxon>
        <taxon>Alveolata</taxon>
        <taxon>Dinophyceae</taxon>
        <taxon>Suessiales</taxon>
        <taxon>Symbiodiniaceae</taxon>
        <taxon>Symbiodinium</taxon>
    </lineage>
</organism>
<reference evidence="4 5" key="1">
    <citation type="submission" date="2016-02" db="EMBL/GenBank/DDBJ databases">
        <title>Genome analysis of coral dinoflagellate symbionts highlights evolutionary adaptations to a symbiotic lifestyle.</title>
        <authorList>
            <person name="Aranda M."/>
            <person name="Li Y."/>
            <person name="Liew Y.J."/>
            <person name="Baumgarten S."/>
            <person name="Simakov O."/>
            <person name="Wilson M."/>
            <person name="Piel J."/>
            <person name="Ashoor H."/>
            <person name="Bougouffa S."/>
            <person name="Bajic V.B."/>
            <person name="Ryu T."/>
            <person name="Ravasi T."/>
            <person name="Bayer T."/>
            <person name="Micklem G."/>
            <person name="Kim H."/>
            <person name="Bhak J."/>
            <person name="Lajeunesse T.C."/>
            <person name="Voolstra C.R."/>
        </authorList>
    </citation>
    <scope>NUCLEOTIDE SEQUENCE [LARGE SCALE GENOMIC DNA]</scope>
    <source>
        <strain evidence="4 5">CCMP2467</strain>
    </source>
</reference>
<feature type="region of interest" description="Disordered" evidence="1">
    <location>
        <begin position="235"/>
        <end position="265"/>
    </location>
</feature>
<dbReference type="Gene3D" id="3.30.710.10">
    <property type="entry name" value="Potassium Channel Kv1.1, Chain A"/>
    <property type="match status" value="1"/>
</dbReference>
<dbReference type="Pfam" id="PF02214">
    <property type="entry name" value="BTB_2"/>
    <property type="match status" value="1"/>
</dbReference>
<dbReference type="GO" id="GO:0051260">
    <property type="term" value="P:protein homooligomerization"/>
    <property type="evidence" value="ECO:0007669"/>
    <property type="project" value="InterPro"/>
</dbReference>
<feature type="compositionally biased region" description="Basic and acidic residues" evidence="1">
    <location>
        <begin position="252"/>
        <end position="265"/>
    </location>
</feature>
<feature type="signal peptide" evidence="2">
    <location>
        <begin position="1"/>
        <end position="19"/>
    </location>
</feature>
<feature type="domain" description="Potassium channel tetramerisation-type BTB" evidence="3">
    <location>
        <begin position="1406"/>
        <end position="1471"/>
    </location>
</feature>
<proteinExistence type="predicted"/>
<feature type="chain" id="PRO_5013045187" description="Potassium channel tetramerisation-type BTB domain-containing protein" evidence="2">
    <location>
        <begin position="20"/>
        <end position="1811"/>
    </location>
</feature>
<accession>A0A1Q9ES07</accession>
<evidence type="ECO:0000313" key="4">
    <source>
        <dbReference type="EMBL" id="OLQ10210.1"/>
    </source>
</evidence>
<evidence type="ECO:0000259" key="3">
    <source>
        <dbReference type="Pfam" id="PF02214"/>
    </source>
</evidence>
<evidence type="ECO:0000313" key="5">
    <source>
        <dbReference type="Proteomes" id="UP000186817"/>
    </source>
</evidence>
<comment type="caution">
    <text evidence="4">The sequence shown here is derived from an EMBL/GenBank/DDBJ whole genome shotgun (WGS) entry which is preliminary data.</text>
</comment>
<keyword evidence="2" id="KW-0732">Signal</keyword>
<evidence type="ECO:0000256" key="1">
    <source>
        <dbReference type="SAM" id="MobiDB-lite"/>
    </source>
</evidence>
<dbReference type="EMBL" id="LSRX01000082">
    <property type="protein sequence ID" value="OLQ10210.1"/>
    <property type="molecule type" value="Genomic_DNA"/>
</dbReference>
<name>A0A1Q9ES07_SYMMI</name>